<reference evidence="4 5" key="1">
    <citation type="submission" date="2020-08" db="EMBL/GenBank/DDBJ databases">
        <title>Plant Genome Project.</title>
        <authorList>
            <person name="Zhang R.-G."/>
        </authorList>
    </citation>
    <scope>NUCLEOTIDE SEQUENCE [LARGE SCALE GENOMIC DNA]</scope>
    <source>
        <tissue evidence="4">Rhizome</tissue>
    </source>
</reference>
<protein>
    <recommendedName>
        <fullName evidence="3">C2H2-type domain-containing protein</fullName>
    </recommendedName>
</protein>
<feature type="compositionally biased region" description="Acidic residues" evidence="2">
    <location>
        <begin position="157"/>
        <end position="166"/>
    </location>
</feature>
<proteinExistence type="predicted"/>
<feature type="domain" description="C2H2-type" evidence="3">
    <location>
        <begin position="6"/>
        <end position="33"/>
    </location>
</feature>
<evidence type="ECO:0000313" key="4">
    <source>
        <dbReference type="EMBL" id="KAG6501562.1"/>
    </source>
</evidence>
<dbReference type="EMBL" id="JACMSC010000011">
    <property type="protein sequence ID" value="KAG6501562.1"/>
    <property type="molecule type" value="Genomic_DNA"/>
</dbReference>
<dbReference type="Gene3D" id="3.30.160.60">
    <property type="entry name" value="Classic Zinc Finger"/>
    <property type="match status" value="1"/>
</dbReference>
<keyword evidence="5" id="KW-1185">Reference proteome</keyword>
<accession>A0A8J5GDR4</accession>
<dbReference type="PANTHER" id="PTHR46326:SF2">
    <property type="entry name" value="ZINC FINGER PROTEIN ZAT1-RELATED"/>
    <property type="match status" value="1"/>
</dbReference>
<keyword evidence="1" id="KW-0479">Metal-binding</keyword>
<dbReference type="GO" id="GO:0006355">
    <property type="term" value="P:regulation of DNA-templated transcription"/>
    <property type="evidence" value="ECO:0007669"/>
    <property type="project" value="InterPro"/>
</dbReference>
<feature type="region of interest" description="Disordered" evidence="2">
    <location>
        <begin position="203"/>
        <end position="222"/>
    </location>
</feature>
<dbReference type="SMART" id="SM00355">
    <property type="entry name" value="ZnF_C2H2"/>
    <property type="match status" value="3"/>
</dbReference>
<dbReference type="Pfam" id="PF13912">
    <property type="entry name" value="zf-C2H2_6"/>
    <property type="match status" value="3"/>
</dbReference>
<feature type="domain" description="C2H2-type" evidence="3">
    <location>
        <begin position="236"/>
        <end position="258"/>
    </location>
</feature>
<dbReference type="InterPro" id="IPR036236">
    <property type="entry name" value="Znf_C2H2_sf"/>
</dbReference>
<evidence type="ECO:0000256" key="2">
    <source>
        <dbReference type="SAM" id="MobiDB-lite"/>
    </source>
</evidence>
<dbReference type="Proteomes" id="UP000734854">
    <property type="component" value="Unassembled WGS sequence"/>
</dbReference>
<comment type="caution">
    <text evidence="4">The sequence shown here is derived from an EMBL/GenBank/DDBJ whole genome shotgun (WGS) entry which is preliminary data.</text>
</comment>
<organism evidence="4 5">
    <name type="scientific">Zingiber officinale</name>
    <name type="common">Ginger</name>
    <name type="synonym">Amomum zingiber</name>
    <dbReference type="NCBI Taxonomy" id="94328"/>
    <lineage>
        <taxon>Eukaryota</taxon>
        <taxon>Viridiplantae</taxon>
        <taxon>Streptophyta</taxon>
        <taxon>Embryophyta</taxon>
        <taxon>Tracheophyta</taxon>
        <taxon>Spermatophyta</taxon>
        <taxon>Magnoliopsida</taxon>
        <taxon>Liliopsida</taxon>
        <taxon>Zingiberales</taxon>
        <taxon>Zingiberaceae</taxon>
        <taxon>Zingiber</taxon>
    </lineage>
</organism>
<keyword evidence="1" id="KW-0863">Zinc-finger</keyword>
<name>A0A8J5GDR4_ZINOF</name>
<gene>
    <name evidence="4" type="ORF">ZIOFF_041443</name>
</gene>
<evidence type="ECO:0000256" key="1">
    <source>
        <dbReference type="PROSITE-ProRule" id="PRU00042"/>
    </source>
</evidence>
<dbReference type="InterPro" id="IPR044303">
    <property type="entry name" value="ZAT1/4/9"/>
</dbReference>
<dbReference type="GO" id="GO:0008270">
    <property type="term" value="F:zinc ion binding"/>
    <property type="evidence" value="ECO:0007669"/>
    <property type="project" value="UniProtKB-KW"/>
</dbReference>
<evidence type="ECO:0000259" key="3">
    <source>
        <dbReference type="PROSITE" id="PS50157"/>
    </source>
</evidence>
<feature type="region of interest" description="Disordered" evidence="2">
    <location>
        <begin position="144"/>
        <end position="190"/>
    </location>
</feature>
<evidence type="ECO:0000313" key="5">
    <source>
        <dbReference type="Proteomes" id="UP000734854"/>
    </source>
</evidence>
<dbReference type="PROSITE" id="PS50157">
    <property type="entry name" value="ZINC_FINGER_C2H2_2"/>
    <property type="match status" value="2"/>
</dbReference>
<dbReference type="AlphaFoldDB" id="A0A8J5GDR4"/>
<dbReference type="PANTHER" id="PTHR46326">
    <property type="entry name" value="ZINC FINGER PROTEIN ZAT1-RELATED"/>
    <property type="match status" value="1"/>
</dbReference>
<dbReference type="PROSITE" id="PS00028">
    <property type="entry name" value="ZINC_FINGER_C2H2_1"/>
    <property type="match status" value="2"/>
</dbReference>
<sequence>MEQFRYSCNLCSRCFSNGRALGGHMRFHAVSTAAASLLPGGSSASLGQKVESKEAGASYGLRANPRKSFRLVDPEFASEELPAGSSVVVQDRESDTESPTAIRSSVKRPRATHMEAKPASSFSDTTPEEDVALSLLMLSRDSSWASASVDVRPSEGSNEDEEEEGEGEGKIWPSRAPPPPRKGRGRYQSGPCKKVFRSYQALGSHQATHKRTNGRAPATEPDQIYGEADSADAKIHECPICLRVFISGQALGGHKRAHFTSSLPIAVAKSSVPLYPPPRSRLSTSSWVAAASANSTRLFDLNSPATADDEVISVALFCLFDSQLFLAATAAMDKRRTSCSAASRLTCSAADKCVRGRRRADGFLSLFVFLLCYDTPGILSCPTVTCSFLCSLASYVVVDSPLQFLEDSPSATAAAAFHYGRPCC</sequence>
<keyword evidence="1" id="KW-0862">Zinc</keyword>
<feature type="region of interest" description="Disordered" evidence="2">
    <location>
        <begin position="80"/>
        <end position="127"/>
    </location>
</feature>
<dbReference type="SUPFAM" id="SSF57667">
    <property type="entry name" value="beta-beta-alpha zinc fingers"/>
    <property type="match status" value="1"/>
</dbReference>
<dbReference type="InterPro" id="IPR013087">
    <property type="entry name" value="Znf_C2H2_type"/>
</dbReference>